<evidence type="ECO:0000259" key="4">
    <source>
        <dbReference type="SMART" id="SM00978"/>
    </source>
</evidence>
<keyword evidence="5" id="KW-0687">Ribonucleoprotein</keyword>
<dbReference type="InterPro" id="IPR007379">
    <property type="entry name" value="Tim44-like_dom"/>
</dbReference>
<feature type="domain" description="Tim44-like" evidence="4">
    <location>
        <begin position="189"/>
        <end position="317"/>
    </location>
</feature>
<evidence type="ECO:0000256" key="1">
    <source>
        <dbReference type="SAM" id="MobiDB-lite"/>
    </source>
</evidence>
<dbReference type="Proteomes" id="UP000825679">
    <property type="component" value="Chromosome"/>
</dbReference>
<dbReference type="EMBL" id="CP081150">
    <property type="protein sequence ID" value="QZA78457.1"/>
    <property type="molecule type" value="Genomic_DNA"/>
</dbReference>
<dbReference type="InterPro" id="IPR032710">
    <property type="entry name" value="NTF2-like_dom_sf"/>
</dbReference>
<reference evidence="5 6" key="1">
    <citation type="submission" date="2021-08" db="EMBL/GenBank/DDBJ databases">
        <title>complete genome sequencing of Deefgea sp. D25.</title>
        <authorList>
            <person name="Bae J.-W."/>
            <person name="Gim D.-H."/>
        </authorList>
    </citation>
    <scope>NUCLEOTIDE SEQUENCE [LARGE SCALE GENOMIC DNA]</scope>
    <source>
        <strain evidence="5 6">D25</strain>
    </source>
</reference>
<keyword evidence="2" id="KW-0812">Transmembrane</keyword>
<keyword evidence="2" id="KW-0472">Membrane</keyword>
<feature type="compositionally biased region" description="Low complexity" evidence="1">
    <location>
        <begin position="36"/>
        <end position="65"/>
    </location>
</feature>
<feature type="region of interest" description="Disordered" evidence="1">
    <location>
        <begin position="29"/>
        <end position="66"/>
    </location>
</feature>
<evidence type="ECO:0000256" key="3">
    <source>
        <dbReference type="SAM" id="SignalP"/>
    </source>
</evidence>
<evidence type="ECO:0000256" key="2">
    <source>
        <dbReference type="SAM" id="Phobius"/>
    </source>
</evidence>
<feature type="transmembrane region" description="Helical" evidence="2">
    <location>
        <begin position="68"/>
        <end position="89"/>
    </location>
</feature>
<dbReference type="SMART" id="SM00978">
    <property type="entry name" value="Tim44"/>
    <property type="match status" value="1"/>
</dbReference>
<keyword evidence="2" id="KW-1133">Transmembrane helix</keyword>
<dbReference type="Pfam" id="PF04280">
    <property type="entry name" value="Tim44"/>
    <property type="match status" value="1"/>
</dbReference>
<protein>
    <submittedName>
        <fullName evidence="5">39S ribosomal protein L45</fullName>
    </submittedName>
</protein>
<dbReference type="GO" id="GO:0005840">
    <property type="term" value="C:ribosome"/>
    <property type="evidence" value="ECO:0007669"/>
    <property type="project" value="UniProtKB-KW"/>
</dbReference>
<evidence type="ECO:0000313" key="6">
    <source>
        <dbReference type="Proteomes" id="UP000825679"/>
    </source>
</evidence>
<evidence type="ECO:0000313" key="5">
    <source>
        <dbReference type="EMBL" id="QZA78457.1"/>
    </source>
</evidence>
<dbReference type="PANTHER" id="PTHR41542:SF1">
    <property type="entry name" value="BLL5807 PROTEIN"/>
    <property type="match status" value="1"/>
</dbReference>
<sequence length="318" mass="33399">MARFAKTLMVVMMSTTLFAANIAEAKRVGGGRSGGMQRQAAPAPQRNNNVQQQPQQQPMAPAQKSGGMGMMGGVLGGLAAGSLLGYMFGSNNASGAAQGESGVPWGTLLLLGALTAGGVMWMRRRKQAQVAQQSNGMAYAGASAAPAPLFPQPQSAQPAQQDRVFRIGEGAGSAAPAATGGLFGGGAAAQQQSSPITRLPDGTEVAAFLRQARASFMHMQSLNSPSQAEEMRRYMTPELFADLKDEIGSNTDVAEFPELNLNVLEAVNESGRMIASVEFTGRVSESLHAAPVPFREIWHFVRPIGSDPRWLLAGIQQA</sequence>
<name>A0ABX8Z798_9NEIS</name>
<organism evidence="5 6">
    <name type="scientific">Deefgea tanakiae</name>
    <dbReference type="NCBI Taxonomy" id="2865840"/>
    <lineage>
        <taxon>Bacteria</taxon>
        <taxon>Pseudomonadati</taxon>
        <taxon>Pseudomonadota</taxon>
        <taxon>Betaproteobacteria</taxon>
        <taxon>Neisseriales</taxon>
        <taxon>Chitinibacteraceae</taxon>
        <taxon>Deefgea</taxon>
    </lineage>
</organism>
<feature type="transmembrane region" description="Helical" evidence="2">
    <location>
        <begin position="101"/>
        <end position="122"/>
    </location>
</feature>
<keyword evidence="6" id="KW-1185">Reference proteome</keyword>
<keyword evidence="5" id="KW-0689">Ribosomal protein</keyword>
<dbReference type="PANTHER" id="PTHR41542">
    <property type="entry name" value="BLL5807 PROTEIN"/>
    <property type="match status" value="1"/>
</dbReference>
<keyword evidence="3" id="KW-0732">Signal</keyword>
<feature type="signal peptide" evidence="3">
    <location>
        <begin position="1"/>
        <end position="19"/>
    </location>
</feature>
<proteinExistence type="predicted"/>
<gene>
    <name evidence="5" type="ORF">K4H28_03310</name>
</gene>
<accession>A0ABX8Z798</accession>
<dbReference type="SUPFAM" id="SSF54427">
    <property type="entry name" value="NTF2-like"/>
    <property type="match status" value="1"/>
</dbReference>
<dbReference type="RefSeq" id="WP_221006989.1">
    <property type="nucleotide sequence ID" value="NZ_CP081150.1"/>
</dbReference>
<feature type="chain" id="PRO_5045266271" evidence="3">
    <location>
        <begin position="20"/>
        <end position="318"/>
    </location>
</feature>